<sequence length="41" mass="4897">MFPCEQPSHFFSEVFISSMWNTFHMDIRDQNFKLQALPCVS</sequence>
<reference evidence="1" key="1">
    <citation type="submission" date="2018-02" db="EMBL/GenBank/DDBJ databases">
        <title>Rhizophora mucronata_Transcriptome.</title>
        <authorList>
            <person name="Meera S.P."/>
            <person name="Sreeshan A."/>
            <person name="Augustine A."/>
        </authorList>
    </citation>
    <scope>NUCLEOTIDE SEQUENCE</scope>
    <source>
        <tissue evidence="1">Leaf</tissue>
    </source>
</reference>
<proteinExistence type="predicted"/>
<dbReference type="EMBL" id="GGEC01093642">
    <property type="protein sequence ID" value="MBX74126.1"/>
    <property type="molecule type" value="Transcribed_RNA"/>
</dbReference>
<dbReference type="AlphaFoldDB" id="A0A2P2R4E0"/>
<protein>
    <submittedName>
        <fullName evidence="1">Uncharacterized protein</fullName>
    </submittedName>
</protein>
<organism evidence="1">
    <name type="scientific">Rhizophora mucronata</name>
    <name type="common">Asiatic mangrove</name>
    <dbReference type="NCBI Taxonomy" id="61149"/>
    <lineage>
        <taxon>Eukaryota</taxon>
        <taxon>Viridiplantae</taxon>
        <taxon>Streptophyta</taxon>
        <taxon>Embryophyta</taxon>
        <taxon>Tracheophyta</taxon>
        <taxon>Spermatophyta</taxon>
        <taxon>Magnoliopsida</taxon>
        <taxon>eudicotyledons</taxon>
        <taxon>Gunneridae</taxon>
        <taxon>Pentapetalae</taxon>
        <taxon>rosids</taxon>
        <taxon>fabids</taxon>
        <taxon>Malpighiales</taxon>
        <taxon>Rhizophoraceae</taxon>
        <taxon>Rhizophora</taxon>
    </lineage>
</organism>
<evidence type="ECO:0000313" key="1">
    <source>
        <dbReference type="EMBL" id="MBX74126.1"/>
    </source>
</evidence>
<name>A0A2P2R4E0_RHIMU</name>
<accession>A0A2P2R4E0</accession>